<dbReference type="InterPro" id="IPR032675">
    <property type="entry name" value="LRR_dom_sf"/>
</dbReference>
<dbReference type="Proteomes" id="UP000021369">
    <property type="component" value="Unassembled WGS sequence"/>
</dbReference>
<dbReference type="AlphaFoldDB" id="A0A011UCX8"/>
<dbReference type="PATRIC" id="fig|1341156.4.peg.2475"/>
<gene>
    <name evidence="2" type="ORF">RASY3_14040</name>
</gene>
<dbReference type="Pfam" id="PF13306">
    <property type="entry name" value="LRR_5"/>
    <property type="match status" value="1"/>
</dbReference>
<feature type="transmembrane region" description="Helical" evidence="1">
    <location>
        <begin position="255"/>
        <end position="271"/>
    </location>
</feature>
<keyword evidence="1" id="KW-0812">Transmembrane</keyword>
<dbReference type="OrthoDB" id="1864213at2"/>
<reference evidence="2 3" key="1">
    <citation type="submission" date="2013-06" db="EMBL/GenBank/DDBJ databases">
        <title>Rumen cellulosomics: divergent fiber-degrading strategies revealed by comparative genome-wide analysis of six Ruminococcal strains.</title>
        <authorList>
            <person name="Dassa B."/>
            <person name="Borovok I."/>
            <person name="Lamed R."/>
            <person name="Flint H."/>
            <person name="Yeoman C.J."/>
            <person name="White B."/>
            <person name="Bayer E.A."/>
        </authorList>
    </citation>
    <scope>NUCLEOTIDE SEQUENCE [LARGE SCALE GENOMIC DNA]</scope>
    <source>
        <strain evidence="2 3">SY3</strain>
    </source>
</reference>
<protein>
    <submittedName>
        <fullName evidence="2">Uncharacterized protein</fullName>
    </submittedName>
</protein>
<dbReference type="InterPro" id="IPR026906">
    <property type="entry name" value="LRR_5"/>
</dbReference>
<accession>A0A011UCX8</accession>
<evidence type="ECO:0000313" key="2">
    <source>
        <dbReference type="EMBL" id="EXM38469.1"/>
    </source>
</evidence>
<comment type="caution">
    <text evidence="2">The sequence shown here is derived from an EMBL/GenBank/DDBJ whole genome shotgun (WGS) entry which is preliminary data.</text>
</comment>
<dbReference type="SUPFAM" id="SSF52058">
    <property type="entry name" value="L domain-like"/>
    <property type="match status" value="1"/>
</dbReference>
<organism evidence="2 3">
    <name type="scientific">Ruminococcus albus SY3</name>
    <dbReference type="NCBI Taxonomy" id="1341156"/>
    <lineage>
        <taxon>Bacteria</taxon>
        <taxon>Bacillati</taxon>
        <taxon>Bacillota</taxon>
        <taxon>Clostridia</taxon>
        <taxon>Eubacteriales</taxon>
        <taxon>Oscillospiraceae</taxon>
        <taxon>Ruminococcus</taxon>
    </lineage>
</organism>
<evidence type="ECO:0000313" key="3">
    <source>
        <dbReference type="Proteomes" id="UP000021369"/>
    </source>
</evidence>
<feature type="transmembrane region" description="Helical" evidence="1">
    <location>
        <begin position="506"/>
        <end position="525"/>
    </location>
</feature>
<feature type="transmembrane region" description="Helical" evidence="1">
    <location>
        <begin position="313"/>
        <end position="334"/>
    </location>
</feature>
<keyword evidence="1" id="KW-1133">Transmembrane helix</keyword>
<evidence type="ECO:0000256" key="1">
    <source>
        <dbReference type="SAM" id="Phobius"/>
    </source>
</evidence>
<keyword evidence="3" id="KW-1185">Reference proteome</keyword>
<dbReference type="Gene3D" id="3.80.10.10">
    <property type="entry name" value="Ribonuclease Inhibitor"/>
    <property type="match status" value="1"/>
</dbReference>
<keyword evidence="1" id="KW-0472">Membrane</keyword>
<feature type="transmembrane region" description="Helical" evidence="1">
    <location>
        <begin position="545"/>
        <end position="566"/>
    </location>
</feature>
<name>A0A011UCX8_RUMAL</name>
<dbReference type="EMBL" id="JEOB01000004">
    <property type="protein sequence ID" value="EXM38469.1"/>
    <property type="molecule type" value="Genomic_DNA"/>
</dbReference>
<feature type="transmembrane region" description="Helical" evidence="1">
    <location>
        <begin position="283"/>
        <end position="301"/>
    </location>
</feature>
<proteinExistence type="predicted"/>
<sequence length="580" mass="67043">MTLVQDNIIYDLNTNNKTATIIKCISHKYTVFIPKKVKVDTSNNQSVTYDVKKISAAAFRNCRNIERIFFESNNKINQIEKNAFENCISLKTFHIPRGIKDISESCFAHCINLEEIKSESSINEIGKSAFEDCIELKSVEGLKLNNLNKISECAFKNCHRLSFNKTNNSNQNRLKQIVENFKYSSAKKKYIKSISKTDKRIPIKVNNLRILEPKAFENCDNINLTGISLSYTNGELFDSIHNAKGQKWEYPNNKFWFLIPFLILALYSVILPRIQSQNYAKVILFLLFSVAFFMLIFPLGIYKKHKRSLLAEAFQSLVIAFSFFFLIGVCTCFLKPDTNIFKTVSLIHSDSKEYYEIKPDLLADNESDFKIKSVVCTETSHDLSASENNKSTIQNLLVENSKETLIKVTNFLSDKNKIYEAELNYNNNTEKLIMKTSNPSIKVYIQHDNHQPVQLEFNKNNISEVDIKKYNHFDIFTADNIDDLKTYDYFLKIDLFKTAYTANDNWLIGVIGIIAVLMFIFLIRTFELLLSQLKRIQPIIAQNKIFFSIITFIMSVIFSALAKDWLADFSDRFSSMISQY</sequence>
<dbReference type="RefSeq" id="WP_037289209.1">
    <property type="nucleotide sequence ID" value="NZ_JEOB01000004.1"/>
</dbReference>